<keyword evidence="1" id="KW-0812">Transmembrane</keyword>
<keyword evidence="1" id="KW-0472">Membrane</keyword>
<sequence length="67" mass="6981">MPDIFHSASDLGLVLGNETITLVAGLLGAAIIADRVPRARLLLLADLMTGITLIALGLFGLFGLHNN</sequence>
<evidence type="ECO:0000313" key="2">
    <source>
        <dbReference type="EMBL" id="MEX6430494.1"/>
    </source>
</evidence>
<comment type="caution">
    <text evidence="2">The sequence shown here is derived from an EMBL/GenBank/DDBJ whole genome shotgun (WGS) entry which is preliminary data.</text>
</comment>
<dbReference type="EMBL" id="JBFSHR010000056">
    <property type="protein sequence ID" value="MEX6430494.1"/>
    <property type="molecule type" value="Genomic_DNA"/>
</dbReference>
<dbReference type="RefSeq" id="WP_369084812.1">
    <property type="nucleotide sequence ID" value="NZ_JBFSHR010000056.1"/>
</dbReference>
<gene>
    <name evidence="2" type="ORF">AB6A68_11725</name>
</gene>
<dbReference type="SUPFAM" id="SSF103473">
    <property type="entry name" value="MFS general substrate transporter"/>
    <property type="match status" value="1"/>
</dbReference>
<evidence type="ECO:0008006" key="4">
    <source>
        <dbReference type="Google" id="ProtNLM"/>
    </source>
</evidence>
<reference evidence="2 3" key="1">
    <citation type="submission" date="2024-07" db="EMBL/GenBank/DDBJ databases">
        <title>Draft Genome Sequence of Ferrimicrobium acidiphilum Strain YE2023, Isolated from a Pulp of Bioleach Reactor.</title>
        <authorList>
            <person name="Elkina Y.A."/>
            <person name="Bulaeva A.G."/>
            <person name="Beletsky A.V."/>
            <person name="Mardanov A.V."/>
        </authorList>
    </citation>
    <scope>NUCLEOTIDE SEQUENCE [LARGE SCALE GENOMIC DNA]</scope>
    <source>
        <strain evidence="2 3">YE2023</strain>
    </source>
</reference>
<keyword evidence="3" id="KW-1185">Reference proteome</keyword>
<feature type="transmembrane region" description="Helical" evidence="1">
    <location>
        <begin position="12"/>
        <end position="32"/>
    </location>
</feature>
<evidence type="ECO:0000313" key="3">
    <source>
        <dbReference type="Proteomes" id="UP001560267"/>
    </source>
</evidence>
<proteinExistence type="predicted"/>
<dbReference type="Proteomes" id="UP001560267">
    <property type="component" value="Unassembled WGS sequence"/>
</dbReference>
<organism evidence="2 3">
    <name type="scientific">Ferrimicrobium acidiphilum</name>
    <dbReference type="NCBI Taxonomy" id="121039"/>
    <lineage>
        <taxon>Bacteria</taxon>
        <taxon>Bacillati</taxon>
        <taxon>Actinomycetota</taxon>
        <taxon>Acidimicrobiia</taxon>
        <taxon>Acidimicrobiales</taxon>
        <taxon>Acidimicrobiaceae</taxon>
        <taxon>Ferrimicrobium</taxon>
    </lineage>
</organism>
<feature type="transmembrane region" description="Helical" evidence="1">
    <location>
        <begin position="41"/>
        <end position="64"/>
    </location>
</feature>
<keyword evidence="1" id="KW-1133">Transmembrane helix</keyword>
<protein>
    <recommendedName>
        <fullName evidence="4">GDT1 family protein</fullName>
    </recommendedName>
</protein>
<name>A0ABV3Y5R2_9ACTN</name>
<accession>A0ABV3Y5R2</accession>
<dbReference type="InterPro" id="IPR036259">
    <property type="entry name" value="MFS_trans_sf"/>
</dbReference>
<evidence type="ECO:0000256" key="1">
    <source>
        <dbReference type="SAM" id="Phobius"/>
    </source>
</evidence>